<dbReference type="Proteomes" id="UP000050465">
    <property type="component" value="Unassembled WGS sequence"/>
</dbReference>
<evidence type="ECO:0000313" key="3">
    <source>
        <dbReference type="Proteomes" id="UP000050465"/>
    </source>
</evidence>
<dbReference type="AlphaFoldDB" id="A0A0P8BY45"/>
<protein>
    <submittedName>
        <fullName evidence="2">Uncharacterized protein</fullName>
    </submittedName>
</protein>
<feature type="region of interest" description="Disordered" evidence="1">
    <location>
        <begin position="1"/>
        <end position="32"/>
    </location>
</feature>
<organism evidence="2 3">
    <name type="scientific">Phormidesmis priestleyi Ana</name>
    <dbReference type="NCBI Taxonomy" id="1666911"/>
    <lineage>
        <taxon>Bacteria</taxon>
        <taxon>Bacillati</taxon>
        <taxon>Cyanobacteriota</taxon>
        <taxon>Cyanophyceae</taxon>
        <taxon>Leptolyngbyales</taxon>
        <taxon>Leptolyngbyaceae</taxon>
        <taxon>Phormidesmis</taxon>
    </lineage>
</organism>
<reference evidence="2 3" key="1">
    <citation type="submission" date="2015-09" db="EMBL/GenBank/DDBJ databases">
        <title>Identification and resolution of microdiversity through metagenomic sequencing of parallel consortia.</title>
        <authorList>
            <person name="Nelson W.C."/>
            <person name="Romine M.F."/>
            <person name="Lindemann S.R."/>
        </authorList>
    </citation>
    <scope>NUCLEOTIDE SEQUENCE [LARGE SCALE GENOMIC DNA]</scope>
    <source>
        <strain evidence="2">Ana</strain>
    </source>
</reference>
<proteinExistence type="predicted"/>
<sequence length="32" mass="3776">MNPQARGLHKVDKRNHALNTIRIPPQRRDLDD</sequence>
<evidence type="ECO:0000256" key="1">
    <source>
        <dbReference type="SAM" id="MobiDB-lite"/>
    </source>
</evidence>
<comment type="caution">
    <text evidence="2">The sequence shown here is derived from an EMBL/GenBank/DDBJ whole genome shotgun (WGS) entry which is preliminary data.</text>
</comment>
<accession>A0A0P8BY45</accession>
<name>A0A0P8BY45_9CYAN</name>
<evidence type="ECO:0000313" key="2">
    <source>
        <dbReference type="EMBL" id="KPQ33847.1"/>
    </source>
</evidence>
<dbReference type="EMBL" id="LJZR01000026">
    <property type="protein sequence ID" value="KPQ33847.1"/>
    <property type="molecule type" value="Genomic_DNA"/>
</dbReference>
<gene>
    <name evidence="2" type="ORF">HLUCCA11_16975</name>
</gene>